<organism evidence="12 13">
    <name type="scientific">Acetomicrobium hydrogeniformans</name>
    <dbReference type="NCBI Taxonomy" id="649746"/>
    <lineage>
        <taxon>Bacteria</taxon>
        <taxon>Thermotogati</taxon>
        <taxon>Synergistota</taxon>
        <taxon>Synergistia</taxon>
        <taxon>Synergistales</taxon>
        <taxon>Acetomicrobiaceae</taxon>
        <taxon>Acetomicrobium</taxon>
    </lineage>
</organism>
<feature type="active site" evidence="9">
    <location>
        <position position="118"/>
    </location>
</feature>
<dbReference type="AlphaFoldDB" id="A0A7V7BYY5"/>
<feature type="domain" description="Beta-ketoacyl-[acyl-carrier-protein] synthase III C-terminal" evidence="10">
    <location>
        <begin position="243"/>
        <end position="331"/>
    </location>
</feature>
<dbReference type="NCBIfam" id="TIGR00747">
    <property type="entry name" value="fabH"/>
    <property type="match status" value="1"/>
</dbReference>
<proteinExistence type="inferred from homology"/>
<dbReference type="Pfam" id="PF08541">
    <property type="entry name" value="ACP_syn_III_C"/>
    <property type="match status" value="1"/>
</dbReference>
<name>A0A7V7BYY5_9BACT</name>
<dbReference type="HAMAP" id="MF_01815">
    <property type="entry name" value="FabH"/>
    <property type="match status" value="1"/>
</dbReference>
<dbReference type="PANTHER" id="PTHR34069">
    <property type="entry name" value="3-OXOACYL-[ACYL-CARRIER-PROTEIN] SYNTHASE 3"/>
    <property type="match status" value="1"/>
</dbReference>
<keyword evidence="4 9" id="KW-0808">Transferase</keyword>
<evidence type="ECO:0000259" key="10">
    <source>
        <dbReference type="Pfam" id="PF08541"/>
    </source>
</evidence>
<dbReference type="InterPro" id="IPR013751">
    <property type="entry name" value="ACP_syn_III_N"/>
</dbReference>
<keyword evidence="5 9" id="KW-0276">Fatty acid metabolism</keyword>
<evidence type="ECO:0000256" key="6">
    <source>
        <dbReference type="ARBA" id="ARBA00023098"/>
    </source>
</evidence>
<dbReference type="EMBL" id="DURU01000154">
    <property type="protein sequence ID" value="HHZ05115.1"/>
    <property type="molecule type" value="Genomic_DNA"/>
</dbReference>
<dbReference type="NCBIfam" id="NF006829">
    <property type="entry name" value="PRK09352.1"/>
    <property type="match status" value="1"/>
</dbReference>
<feature type="active site" evidence="9">
    <location>
        <position position="289"/>
    </location>
</feature>
<comment type="function">
    <text evidence="9">Catalyzes the condensation reaction of fatty acid synthesis by the addition to an acyl acceptor of two carbons from malonyl-ACP. Catalyzes the first condensation reaction which initiates fatty acid synthesis and may therefore play a role in governing the total rate of fatty acid production. Possesses both acetoacetyl-ACP synthase and acetyl transacylase activities. Its substrate specificity determines the biosynthesis of branched-chain and/or straight-chain of fatty acids.</text>
</comment>
<dbReference type="RefSeq" id="WP_273003503.1">
    <property type="nucleotide sequence ID" value="NZ_DURU01000154.1"/>
</dbReference>
<dbReference type="CDD" id="cd00830">
    <property type="entry name" value="KAS_III"/>
    <property type="match status" value="1"/>
</dbReference>
<evidence type="ECO:0000256" key="1">
    <source>
        <dbReference type="ARBA" id="ARBA00008642"/>
    </source>
</evidence>
<dbReference type="Pfam" id="PF08545">
    <property type="entry name" value="ACP_syn_III"/>
    <property type="match status" value="1"/>
</dbReference>
<sequence>MAVFNGRPVSVLGSGMYVPEKVLTNKDLEKIVDTNDEWIRTRTGIVERRVASDDQVTSDLAYLAALEALRSCSLSPEDLDMVIVATNTPDTIFPSVAAKVQGKLAATKAGASDIQSGCTSSIYALTYAAAGIASSLWERVLVIGAEILTRLLNWEDRSTCVLFGDGAGAVVLGVSPDDKNRVISASLRSDGTKSDLIILPGGLVECPASVEMIEKKLHTIHMKGNDVFKFVNRELPPFLSEFCDESGLALDDVDWWIFHQANYRIVESVLRRLGVSMDKAILNVDKYGNTSSASVFLAFHEAKAEGKVKRGDKVVMVSFGSGMTYGATFIEV</sequence>
<dbReference type="InterPro" id="IPR016039">
    <property type="entry name" value="Thiolase-like"/>
</dbReference>
<dbReference type="Proteomes" id="UP000525027">
    <property type="component" value="Unassembled WGS sequence"/>
</dbReference>
<dbReference type="GO" id="GO:0033818">
    <property type="term" value="F:beta-ketoacyl-acyl-carrier-protein synthase III activity"/>
    <property type="evidence" value="ECO:0007669"/>
    <property type="project" value="UniProtKB-UniRule"/>
</dbReference>
<evidence type="ECO:0000259" key="11">
    <source>
        <dbReference type="Pfam" id="PF08545"/>
    </source>
</evidence>
<evidence type="ECO:0000256" key="3">
    <source>
        <dbReference type="ARBA" id="ARBA00022516"/>
    </source>
</evidence>
<dbReference type="PANTHER" id="PTHR34069:SF2">
    <property type="entry name" value="BETA-KETOACYL-[ACYL-CARRIER-PROTEIN] SYNTHASE III"/>
    <property type="match status" value="1"/>
</dbReference>
<keyword evidence="3 9" id="KW-0444">Lipid biosynthesis</keyword>
<dbReference type="GO" id="GO:0006633">
    <property type="term" value="P:fatty acid biosynthetic process"/>
    <property type="evidence" value="ECO:0007669"/>
    <property type="project" value="UniProtKB-UniRule"/>
</dbReference>
<comment type="domain">
    <text evidence="9">The last Arg residue of the ACP-binding site is essential for the weak association between ACP/AcpP and FabH.</text>
</comment>
<evidence type="ECO:0000313" key="13">
    <source>
        <dbReference type="Proteomes" id="UP000525027"/>
    </source>
</evidence>
<comment type="catalytic activity">
    <reaction evidence="9">
        <text>malonyl-[ACP] + acetyl-CoA + H(+) = 3-oxobutanoyl-[ACP] + CO2 + CoA</text>
        <dbReference type="Rhea" id="RHEA:12080"/>
        <dbReference type="Rhea" id="RHEA-COMP:9623"/>
        <dbReference type="Rhea" id="RHEA-COMP:9625"/>
        <dbReference type="ChEBI" id="CHEBI:15378"/>
        <dbReference type="ChEBI" id="CHEBI:16526"/>
        <dbReference type="ChEBI" id="CHEBI:57287"/>
        <dbReference type="ChEBI" id="CHEBI:57288"/>
        <dbReference type="ChEBI" id="CHEBI:78449"/>
        <dbReference type="ChEBI" id="CHEBI:78450"/>
        <dbReference type="EC" id="2.3.1.180"/>
    </reaction>
</comment>
<evidence type="ECO:0000256" key="5">
    <source>
        <dbReference type="ARBA" id="ARBA00022832"/>
    </source>
</evidence>
<keyword evidence="8 9" id="KW-0012">Acyltransferase</keyword>
<dbReference type="InterPro" id="IPR013747">
    <property type="entry name" value="ACP_syn_III_C"/>
</dbReference>
<evidence type="ECO:0000256" key="9">
    <source>
        <dbReference type="HAMAP-Rule" id="MF_01815"/>
    </source>
</evidence>
<evidence type="ECO:0000256" key="4">
    <source>
        <dbReference type="ARBA" id="ARBA00022679"/>
    </source>
</evidence>
<keyword evidence="9" id="KW-0511">Multifunctional enzyme</keyword>
<comment type="similarity">
    <text evidence="1 9">Belongs to the thiolase-like superfamily. FabH family.</text>
</comment>
<comment type="caution">
    <text evidence="12">The sequence shown here is derived from an EMBL/GenBank/DDBJ whole genome shotgun (WGS) entry which is preliminary data.</text>
</comment>
<dbReference type="InterPro" id="IPR004655">
    <property type="entry name" value="FabH"/>
</dbReference>
<gene>
    <name evidence="9" type="primary">fabH</name>
    <name evidence="12" type="ORF">GX397_08725</name>
</gene>
<feature type="region of interest" description="ACP-binding" evidence="9">
    <location>
        <begin position="260"/>
        <end position="264"/>
    </location>
</feature>
<comment type="subunit">
    <text evidence="9">Homodimer.</text>
</comment>
<keyword evidence="2 9" id="KW-0963">Cytoplasm</keyword>
<dbReference type="EC" id="2.3.1.180" evidence="9"/>
<dbReference type="GO" id="GO:0044550">
    <property type="term" value="P:secondary metabolite biosynthetic process"/>
    <property type="evidence" value="ECO:0007669"/>
    <property type="project" value="TreeGrafter"/>
</dbReference>
<comment type="subcellular location">
    <subcellularLocation>
        <location evidence="9">Cytoplasm</location>
    </subcellularLocation>
</comment>
<dbReference type="Gene3D" id="3.40.47.10">
    <property type="match status" value="1"/>
</dbReference>
<evidence type="ECO:0000256" key="7">
    <source>
        <dbReference type="ARBA" id="ARBA00023160"/>
    </source>
</evidence>
<dbReference type="GO" id="GO:0004315">
    <property type="term" value="F:3-oxoacyl-[acyl-carrier-protein] synthase activity"/>
    <property type="evidence" value="ECO:0007669"/>
    <property type="project" value="InterPro"/>
</dbReference>
<protein>
    <recommendedName>
        <fullName evidence="9">Beta-ketoacyl-[acyl-carrier-protein] synthase III</fullName>
        <shortName evidence="9">Beta-ketoacyl-ACP synthase III</shortName>
        <shortName evidence="9">KAS III</shortName>
        <ecNumber evidence="9">2.3.1.180</ecNumber>
    </recommendedName>
    <alternativeName>
        <fullName evidence="9">3-oxoacyl-[acyl-carrier-protein] synthase 3</fullName>
    </alternativeName>
    <alternativeName>
        <fullName evidence="9">3-oxoacyl-[acyl-carrier-protein] synthase III</fullName>
    </alternativeName>
</protein>
<reference evidence="12 13" key="1">
    <citation type="journal article" date="2020" name="Biotechnol. Biofuels">
        <title>New insights from the biogas microbiome by comprehensive genome-resolved metagenomics of nearly 1600 species originating from multiple anaerobic digesters.</title>
        <authorList>
            <person name="Campanaro S."/>
            <person name="Treu L."/>
            <person name="Rodriguez-R L.M."/>
            <person name="Kovalovszki A."/>
            <person name="Ziels R.M."/>
            <person name="Maus I."/>
            <person name="Zhu X."/>
            <person name="Kougias P.G."/>
            <person name="Basile A."/>
            <person name="Luo G."/>
            <person name="Schluter A."/>
            <person name="Konstantinidis K.T."/>
            <person name="Angelidaki I."/>
        </authorList>
    </citation>
    <scope>NUCLEOTIDE SEQUENCE [LARGE SCALE GENOMIC DNA]</scope>
    <source>
        <strain evidence="12">AS25fmACSIPFO_94</strain>
    </source>
</reference>
<keyword evidence="7 9" id="KW-0275">Fatty acid biosynthesis</keyword>
<dbReference type="UniPathway" id="UPA00094"/>
<dbReference type="GO" id="GO:0005737">
    <property type="term" value="C:cytoplasm"/>
    <property type="evidence" value="ECO:0007669"/>
    <property type="project" value="UniProtKB-SubCell"/>
</dbReference>
<accession>A0A7V7BYY5</accession>
<feature type="domain" description="Beta-ketoacyl-[acyl-carrier-protein] synthase III N-terminal" evidence="11">
    <location>
        <begin position="113"/>
        <end position="191"/>
    </location>
</feature>
<evidence type="ECO:0000256" key="8">
    <source>
        <dbReference type="ARBA" id="ARBA00023315"/>
    </source>
</evidence>
<evidence type="ECO:0000256" key="2">
    <source>
        <dbReference type="ARBA" id="ARBA00022490"/>
    </source>
</evidence>
<evidence type="ECO:0000313" key="12">
    <source>
        <dbReference type="EMBL" id="HHZ05115.1"/>
    </source>
</evidence>
<dbReference type="SUPFAM" id="SSF53901">
    <property type="entry name" value="Thiolase-like"/>
    <property type="match status" value="1"/>
</dbReference>
<comment type="pathway">
    <text evidence="9">Lipid metabolism; fatty acid biosynthesis.</text>
</comment>
<keyword evidence="6 9" id="KW-0443">Lipid metabolism</keyword>
<feature type="active site" evidence="9">
    <location>
        <position position="259"/>
    </location>
</feature>